<dbReference type="EMBL" id="SLZY01000010">
    <property type="protein sequence ID" value="TCS71305.1"/>
    <property type="molecule type" value="Genomic_DNA"/>
</dbReference>
<keyword evidence="2" id="KW-1185">Reference proteome</keyword>
<comment type="caution">
    <text evidence="1">The sequence shown here is derived from an EMBL/GenBank/DDBJ whole genome shotgun (WGS) entry which is preliminary data.</text>
</comment>
<gene>
    <name evidence="1" type="ORF">EDC61_11031</name>
</gene>
<organism evidence="1 2">
    <name type="scientific">Sulfuritortus calidifontis</name>
    <dbReference type="NCBI Taxonomy" id="1914471"/>
    <lineage>
        <taxon>Bacteria</taxon>
        <taxon>Pseudomonadati</taxon>
        <taxon>Pseudomonadota</taxon>
        <taxon>Betaproteobacteria</taxon>
        <taxon>Nitrosomonadales</taxon>
        <taxon>Thiobacillaceae</taxon>
        <taxon>Sulfuritortus</taxon>
    </lineage>
</organism>
<dbReference type="Pfam" id="PF06258">
    <property type="entry name" value="Mito_fiss_Elm1"/>
    <property type="match status" value="1"/>
</dbReference>
<evidence type="ECO:0000313" key="1">
    <source>
        <dbReference type="EMBL" id="TCS71305.1"/>
    </source>
</evidence>
<reference evidence="1 2" key="1">
    <citation type="submission" date="2019-03" db="EMBL/GenBank/DDBJ databases">
        <title>Genomic Encyclopedia of Type Strains, Phase IV (KMG-IV): sequencing the most valuable type-strain genomes for metagenomic binning, comparative biology and taxonomic classification.</title>
        <authorList>
            <person name="Goeker M."/>
        </authorList>
    </citation>
    <scope>NUCLEOTIDE SEQUENCE [LARGE SCALE GENOMIC DNA]</scope>
    <source>
        <strain evidence="1 2">DSM 103923</strain>
    </source>
</reference>
<protein>
    <recommendedName>
        <fullName evidence="3">Nucleoside-diphosphate sugar epimerase</fullName>
    </recommendedName>
</protein>
<evidence type="ECO:0008006" key="3">
    <source>
        <dbReference type="Google" id="ProtNLM"/>
    </source>
</evidence>
<dbReference type="OrthoDB" id="1865at2"/>
<dbReference type="AlphaFoldDB" id="A0A4R3JU83"/>
<dbReference type="InterPro" id="IPR009367">
    <property type="entry name" value="Elm1-like"/>
</dbReference>
<proteinExistence type="predicted"/>
<dbReference type="RefSeq" id="WP_126463201.1">
    <property type="nucleotide sequence ID" value="NZ_AP018721.1"/>
</dbReference>
<accession>A0A4R3JU83</accession>
<dbReference type="Proteomes" id="UP000295135">
    <property type="component" value="Unassembled WGS sequence"/>
</dbReference>
<evidence type="ECO:0000313" key="2">
    <source>
        <dbReference type="Proteomes" id="UP000295135"/>
    </source>
</evidence>
<name>A0A4R3JU83_9PROT</name>
<sequence length="307" mass="33631">MRFSPDSPLVIWRLIDGKAGHEKQSQGLAEALGRHVATKIHEIPVNSPLSSLFDWLLGRFPAGRGLPVPHLLIGAGHRTHLSLLAARRAWGGRAVVLMQPSLPLCLFDLCLIPAHDQPPARSNVIATRGALNTARPSRQHDAGLGLILVGGPSGHFGWDSRQVIRNIAEIVRKMPDIRWRLTTSRRTPADFLDSLSRTGLPNLEIVPADATPPGWLETELARAGQAWVTEDSVSMVYEALTAGCAVGLLRLPRQGDSRVARGVDQLISDNWVTPFEAWQPGQPLLAAPEGFDEAERCARRILEKWFA</sequence>